<evidence type="ECO:0000313" key="4">
    <source>
        <dbReference type="Proteomes" id="UP000037069"/>
    </source>
</evidence>
<dbReference type="SUPFAM" id="SSF53474">
    <property type="entry name" value="alpha/beta-Hydrolases"/>
    <property type="match status" value="1"/>
</dbReference>
<accession>A0A0L0CCF9</accession>
<evidence type="ECO:0000259" key="2">
    <source>
        <dbReference type="Pfam" id="PF22749"/>
    </source>
</evidence>
<dbReference type="InterPro" id="IPR048263">
    <property type="entry name" value="Arb2"/>
</dbReference>
<dbReference type="PANTHER" id="PTHR21357">
    <property type="entry name" value="FAM172 FAMILY PROTEIN HOMOLOG CG10038"/>
    <property type="match status" value="1"/>
</dbReference>
<dbReference type="OrthoDB" id="421951at2759"/>
<dbReference type="EMBL" id="JRES01000608">
    <property type="protein sequence ID" value="KNC29940.1"/>
    <property type="molecule type" value="Genomic_DNA"/>
</dbReference>
<proteinExistence type="predicted"/>
<reference evidence="3 4" key="1">
    <citation type="journal article" date="2015" name="Nat. Commun.">
        <title>Lucilia cuprina genome unlocks parasitic fly biology to underpin future interventions.</title>
        <authorList>
            <person name="Anstead C.A."/>
            <person name="Korhonen P.K."/>
            <person name="Young N.D."/>
            <person name="Hall R.S."/>
            <person name="Jex A.R."/>
            <person name="Murali S.C."/>
            <person name="Hughes D.S."/>
            <person name="Lee S.F."/>
            <person name="Perry T."/>
            <person name="Stroehlein A.J."/>
            <person name="Ansell B.R."/>
            <person name="Breugelmans B."/>
            <person name="Hofmann A."/>
            <person name="Qu J."/>
            <person name="Dugan S."/>
            <person name="Lee S.L."/>
            <person name="Chao H."/>
            <person name="Dinh H."/>
            <person name="Han Y."/>
            <person name="Doddapaneni H.V."/>
            <person name="Worley K.C."/>
            <person name="Muzny D.M."/>
            <person name="Ioannidis P."/>
            <person name="Waterhouse R.M."/>
            <person name="Zdobnov E.M."/>
            <person name="James P.J."/>
            <person name="Bagnall N.H."/>
            <person name="Kotze A.C."/>
            <person name="Gibbs R.A."/>
            <person name="Richards S."/>
            <person name="Batterham P."/>
            <person name="Gasser R.B."/>
        </authorList>
    </citation>
    <scope>NUCLEOTIDE SEQUENCE [LARGE SCALE GENOMIC DNA]</scope>
    <source>
        <strain evidence="3 4">LS</strain>
        <tissue evidence="3">Full body</tissue>
    </source>
</reference>
<evidence type="ECO:0000313" key="3">
    <source>
        <dbReference type="EMBL" id="KNC29940.1"/>
    </source>
</evidence>
<dbReference type="OMA" id="QWSQQAI"/>
<dbReference type="Pfam" id="PF22749">
    <property type="entry name" value="Arb2"/>
    <property type="match status" value="1"/>
</dbReference>
<comment type="caution">
    <text evidence="3">The sequence shown here is derived from an EMBL/GenBank/DDBJ whole genome shotgun (WGS) entry which is preliminary data.</text>
</comment>
<dbReference type="Gene3D" id="3.40.50.1820">
    <property type="entry name" value="alpha/beta hydrolase"/>
    <property type="match status" value="1"/>
</dbReference>
<organism evidence="3 4">
    <name type="scientific">Lucilia cuprina</name>
    <name type="common">Green bottle fly</name>
    <name type="synonym">Australian sheep blowfly</name>
    <dbReference type="NCBI Taxonomy" id="7375"/>
    <lineage>
        <taxon>Eukaryota</taxon>
        <taxon>Metazoa</taxon>
        <taxon>Ecdysozoa</taxon>
        <taxon>Arthropoda</taxon>
        <taxon>Hexapoda</taxon>
        <taxon>Insecta</taxon>
        <taxon>Pterygota</taxon>
        <taxon>Neoptera</taxon>
        <taxon>Endopterygota</taxon>
        <taxon>Diptera</taxon>
        <taxon>Brachycera</taxon>
        <taxon>Muscomorpha</taxon>
        <taxon>Oestroidea</taxon>
        <taxon>Calliphoridae</taxon>
        <taxon>Luciliinae</taxon>
        <taxon>Lucilia</taxon>
    </lineage>
</organism>
<keyword evidence="4" id="KW-1185">Reference proteome</keyword>
<dbReference type="GO" id="GO:0005634">
    <property type="term" value="C:nucleus"/>
    <property type="evidence" value="ECO:0007669"/>
    <property type="project" value="TreeGrafter"/>
</dbReference>
<feature type="compositionally biased region" description="Low complexity" evidence="1">
    <location>
        <begin position="33"/>
        <end position="49"/>
    </location>
</feature>
<dbReference type="FunFam" id="3.40.50.1820:FF:000257">
    <property type="entry name" value="Uncharacterized protein, isoform A"/>
    <property type="match status" value="1"/>
</dbReference>
<evidence type="ECO:0000256" key="1">
    <source>
        <dbReference type="SAM" id="MobiDB-lite"/>
    </source>
</evidence>
<sequence length="357" mass="40492">MSKHIRSVWTKVKSLSLEKFHSTTSVTVRSITNKEMSTSSETTTPKTKSGQAMEKLREFGYAFNAAGELRKIDKTTGEAGDEPFQFEITKDHAKNQAHYEKLADQIPEIVYDLLEQNGLSRTYIPEEAPIEESTFFFTYPEKLNKPKKLIVIIHGSGFVRAGQWARSLIINNSLDHGTQIPYIKRARDLGYDIVVTNTNDNYRIIDGKRKPIQGLSSATTHASYVWQKYVMASEPESVAIVAHSAGGGVTVDLARRYPEFFKNKVFAIAFTDSAHSFMPEDVRKIIGHKTCNWVSSNKPLDTEIKTAKDDIKMVSAGHSKHEWTSYSAFESVFKYLENKYEEFISDEHKCKKPKVDN</sequence>
<dbReference type="AlphaFoldDB" id="A0A0L0CCF9"/>
<dbReference type="InterPro" id="IPR053858">
    <property type="entry name" value="Arb2_dom"/>
</dbReference>
<feature type="region of interest" description="Disordered" evidence="1">
    <location>
        <begin position="31"/>
        <end position="51"/>
    </location>
</feature>
<feature type="domain" description="Arb2" evidence="2">
    <location>
        <begin position="55"/>
        <end position="300"/>
    </location>
</feature>
<dbReference type="GO" id="GO:0035197">
    <property type="term" value="F:siRNA binding"/>
    <property type="evidence" value="ECO:0007669"/>
    <property type="project" value="TreeGrafter"/>
</dbReference>
<dbReference type="PANTHER" id="PTHR21357:SF4">
    <property type="entry name" value="FAM172 FAMILY PROTEIN HOMOLOG CG10038"/>
    <property type="match status" value="1"/>
</dbReference>
<dbReference type="Proteomes" id="UP000037069">
    <property type="component" value="Unassembled WGS sequence"/>
</dbReference>
<gene>
    <name evidence="3" type="ORF">FF38_08525</name>
</gene>
<dbReference type="STRING" id="7375.A0A0L0CCF9"/>
<dbReference type="InterPro" id="IPR029058">
    <property type="entry name" value="AB_hydrolase_fold"/>
</dbReference>
<name>A0A0L0CCF9_LUCCU</name>
<protein>
    <submittedName>
        <fullName evidence="3">UPF0528 protein</fullName>
    </submittedName>
</protein>
<dbReference type="GO" id="GO:0031048">
    <property type="term" value="P:regulatory ncRNA-mediated heterochromatin formation"/>
    <property type="evidence" value="ECO:0007669"/>
    <property type="project" value="TreeGrafter"/>
</dbReference>